<gene>
    <name evidence="1" type="ORF">B4N89_41015</name>
</gene>
<proteinExistence type="predicted"/>
<evidence type="ECO:0000313" key="2">
    <source>
        <dbReference type="Proteomes" id="UP000190037"/>
    </source>
</evidence>
<evidence type="ECO:0000313" key="1">
    <source>
        <dbReference type="EMBL" id="OPC76974.1"/>
    </source>
</evidence>
<dbReference type="AlphaFoldDB" id="A0A1T3NJM2"/>
<protein>
    <submittedName>
        <fullName evidence="1">Uncharacterized protein</fullName>
    </submittedName>
</protein>
<dbReference type="Proteomes" id="UP000190037">
    <property type="component" value="Unassembled WGS sequence"/>
</dbReference>
<name>A0A1T3NJM2_9ACTN</name>
<reference evidence="1 2" key="1">
    <citation type="submission" date="2017-03" db="EMBL/GenBank/DDBJ databases">
        <title>Draft genome sequence of Streptomyces scabrisporus NF3, endophyte isolated from Amphipterygium adstringens.</title>
        <authorList>
            <person name="Vazquez M."/>
            <person name="Ceapa C.D."/>
            <person name="Rodriguez Luna D."/>
            <person name="Sanchez Esquivel S."/>
        </authorList>
    </citation>
    <scope>NUCLEOTIDE SEQUENCE [LARGE SCALE GENOMIC DNA]</scope>
    <source>
        <strain evidence="1 2">NF3</strain>
    </source>
</reference>
<sequence>MARFACAECGTVLSAPVSRVALPVHAGHGVGHELLPPLMESGTYAIDPAPFGPPWRPWDEVGPAQAAARGLFAPTHTVCFGTPGTVVVRPGDTRNTALIPDRCEGSCYGVDGRAGPNLACTGCGRPVATRIDDCGAWQEVRFAPQAVRLLAGDEREPWPLDWATLANERSAIEPIEPQGWWNPRWEAAVAVALAHVVAASAGGPVTVPDGLLTETFGRSLDILLPPGPPAKRLIPAGPGLPDHDDDADIVLVPGHPQTGEAWQSPAPVAAVPLAAEVWMYLAFHQDRHDRRHQCDRLPIPASGGMPEGVLRDDPLPRHPWSRFRPAGPLFLRTLVGLPAVRRPWLREIHDRVRTDPYAFPF</sequence>
<comment type="caution">
    <text evidence="1">The sequence shown here is derived from an EMBL/GenBank/DDBJ whole genome shotgun (WGS) entry which is preliminary data.</text>
</comment>
<dbReference type="EMBL" id="MWQN01000004">
    <property type="protein sequence ID" value="OPC76974.1"/>
    <property type="molecule type" value="Genomic_DNA"/>
</dbReference>
<dbReference type="OrthoDB" id="3280727at2"/>
<dbReference type="STRING" id="159449.B4N89_41015"/>
<organism evidence="1 2">
    <name type="scientific">Embleya scabrispora</name>
    <dbReference type="NCBI Taxonomy" id="159449"/>
    <lineage>
        <taxon>Bacteria</taxon>
        <taxon>Bacillati</taxon>
        <taxon>Actinomycetota</taxon>
        <taxon>Actinomycetes</taxon>
        <taxon>Kitasatosporales</taxon>
        <taxon>Streptomycetaceae</taxon>
        <taxon>Embleya</taxon>
    </lineage>
</organism>
<accession>A0A1T3NJM2</accession>
<keyword evidence="2" id="KW-1185">Reference proteome</keyword>